<dbReference type="InterPro" id="IPR021214">
    <property type="entry name" value="DUF2568"/>
</dbReference>
<evidence type="ECO:0000256" key="1">
    <source>
        <dbReference type="SAM" id="Phobius"/>
    </source>
</evidence>
<keyword evidence="1" id="KW-0472">Membrane</keyword>
<keyword evidence="3" id="KW-1185">Reference proteome</keyword>
<dbReference type="RefSeq" id="WP_079575750.1">
    <property type="nucleotide sequence ID" value="NZ_FUZQ01000006.1"/>
</dbReference>
<accession>A0A1T5LIQ3</accession>
<reference evidence="2 3" key="1">
    <citation type="submission" date="2017-02" db="EMBL/GenBank/DDBJ databases">
        <authorList>
            <person name="Peterson S.W."/>
        </authorList>
    </citation>
    <scope>NUCLEOTIDE SEQUENCE [LARGE SCALE GENOMIC DNA]</scope>
    <source>
        <strain evidence="2 3">DSM 21481</strain>
    </source>
</reference>
<dbReference type="Pfam" id="PF10823">
    <property type="entry name" value="DUF2568"/>
    <property type="match status" value="1"/>
</dbReference>
<sequence length="130" mass="13147">MTAPARDDPTRPTPPDAVGPADLLAFLCELALLALLAVAGWRLGSGTGGGAAGVVAGVVLLLALPAVAVAVWGRWLARTTAHRLPQPWRLTVQVLLFAAAGALAAAAGLPWWGLGVTGVGVVAFVLTRRA</sequence>
<name>A0A1T5LIQ3_9MICO</name>
<evidence type="ECO:0000313" key="3">
    <source>
        <dbReference type="Proteomes" id="UP000189777"/>
    </source>
</evidence>
<dbReference type="EMBL" id="FUZQ01000006">
    <property type="protein sequence ID" value="SKC75539.1"/>
    <property type="molecule type" value="Genomic_DNA"/>
</dbReference>
<evidence type="ECO:0008006" key="4">
    <source>
        <dbReference type="Google" id="ProtNLM"/>
    </source>
</evidence>
<proteinExistence type="predicted"/>
<keyword evidence="1" id="KW-0812">Transmembrane</keyword>
<dbReference type="Proteomes" id="UP000189777">
    <property type="component" value="Unassembled WGS sequence"/>
</dbReference>
<protein>
    <recommendedName>
        <fullName evidence="4">DUF2568 domain-containing protein</fullName>
    </recommendedName>
</protein>
<evidence type="ECO:0000313" key="2">
    <source>
        <dbReference type="EMBL" id="SKC75539.1"/>
    </source>
</evidence>
<keyword evidence="1" id="KW-1133">Transmembrane helix</keyword>
<dbReference type="STRING" id="526729.SAMN04324258_3447"/>
<dbReference type="AlphaFoldDB" id="A0A1T5LIQ3"/>
<organism evidence="2 3">
    <name type="scientific">Krasilnikoviella flava</name>
    <dbReference type="NCBI Taxonomy" id="526729"/>
    <lineage>
        <taxon>Bacteria</taxon>
        <taxon>Bacillati</taxon>
        <taxon>Actinomycetota</taxon>
        <taxon>Actinomycetes</taxon>
        <taxon>Micrococcales</taxon>
        <taxon>Promicromonosporaceae</taxon>
        <taxon>Krasilnikoviella</taxon>
    </lineage>
</organism>
<feature type="transmembrane region" description="Helical" evidence="1">
    <location>
        <begin position="23"/>
        <end position="41"/>
    </location>
</feature>
<feature type="transmembrane region" description="Helical" evidence="1">
    <location>
        <begin position="53"/>
        <end position="75"/>
    </location>
</feature>
<feature type="transmembrane region" description="Helical" evidence="1">
    <location>
        <begin position="95"/>
        <end position="126"/>
    </location>
</feature>
<gene>
    <name evidence="2" type="ORF">SAMN04324258_3447</name>
</gene>